<dbReference type="Pfam" id="PF00168">
    <property type="entry name" value="C2"/>
    <property type="match status" value="2"/>
</dbReference>
<accession>A0ABR2GGT8</accession>
<gene>
    <name evidence="15" type="ORF">V6N12_051941</name>
</gene>
<dbReference type="CDD" id="cd00030">
    <property type="entry name" value="C2"/>
    <property type="match status" value="2"/>
</dbReference>
<dbReference type="CDD" id="cd21677">
    <property type="entry name" value="SMP_SYT"/>
    <property type="match status" value="1"/>
</dbReference>
<dbReference type="InterPro" id="IPR031468">
    <property type="entry name" value="SMP_LBD"/>
</dbReference>
<evidence type="ECO:0000313" key="15">
    <source>
        <dbReference type="EMBL" id="KAK8602123.1"/>
    </source>
</evidence>
<dbReference type="EMBL" id="JBBPBM010000001">
    <property type="protein sequence ID" value="KAK8602123.1"/>
    <property type="molecule type" value="Genomic_DNA"/>
</dbReference>
<evidence type="ECO:0000256" key="5">
    <source>
        <dbReference type="ARBA" id="ARBA00022723"/>
    </source>
</evidence>
<evidence type="ECO:0000256" key="7">
    <source>
        <dbReference type="ARBA" id="ARBA00022837"/>
    </source>
</evidence>
<evidence type="ECO:0000256" key="11">
    <source>
        <dbReference type="ARBA" id="ARBA00023136"/>
    </source>
</evidence>
<feature type="domain" description="C2" evidence="13">
    <location>
        <begin position="423"/>
        <end position="541"/>
    </location>
</feature>
<feature type="domain" description="C2" evidence="13">
    <location>
        <begin position="243"/>
        <end position="364"/>
    </location>
</feature>
<dbReference type="Pfam" id="PF17047">
    <property type="entry name" value="SMP_LBD"/>
    <property type="match status" value="1"/>
</dbReference>
<keyword evidence="11 12" id="KW-0472">Membrane</keyword>
<dbReference type="PRINTS" id="PR00360">
    <property type="entry name" value="C2DOMAIN"/>
</dbReference>
<dbReference type="PANTHER" id="PTHR10774:SF149">
    <property type="entry name" value="SYNAPTOTAGMIN-5"/>
    <property type="match status" value="1"/>
</dbReference>
<comment type="subcellular location">
    <subcellularLocation>
        <location evidence="1">Membrane</location>
        <topology evidence="1">Single-pass membrane protein</topology>
    </subcellularLocation>
</comment>
<evidence type="ECO:0000259" key="13">
    <source>
        <dbReference type="PROSITE" id="PS50004"/>
    </source>
</evidence>
<keyword evidence="6" id="KW-0677">Repeat</keyword>
<protein>
    <recommendedName>
        <fullName evidence="17">Synaptotagmin-5-like</fullName>
    </recommendedName>
</protein>
<evidence type="ECO:0000256" key="8">
    <source>
        <dbReference type="ARBA" id="ARBA00022989"/>
    </source>
</evidence>
<dbReference type="SMART" id="SM00239">
    <property type="entry name" value="C2"/>
    <property type="match status" value="2"/>
</dbReference>
<keyword evidence="16" id="KW-1185">Reference proteome</keyword>
<evidence type="ECO:0000256" key="2">
    <source>
        <dbReference type="ARBA" id="ARBA00006996"/>
    </source>
</evidence>
<dbReference type="InterPro" id="IPR039010">
    <property type="entry name" value="Synaptotagmin_SMP"/>
</dbReference>
<evidence type="ECO:0000256" key="9">
    <source>
        <dbReference type="ARBA" id="ARBA00023055"/>
    </source>
</evidence>
<evidence type="ECO:0000313" key="16">
    <source>
        <dbReference type="Proteomes" id="UP001472677"/>
    </source>
</evidence>
<proteinExistence type="inferred from homology"/>
<dbReference type="PROSITE" id="PS51847">
    <property type="entry name" value="SMP"/>
    <property type="match status" value="1"/>
</dbReference>
<evidence type="ECO:0000256" key="10">
    <source>
        <dbReference type="ARBA" id="ARBA00023121"/>
    </source>
</evidence>
<keyword evidence="3" id="KW-0813">Transport</keyword>
<evidence type="ECO:0000259" key="14">
    <source>
        <dbReference type="PROSITE" id="PS51847"/>
    </source>
</evidence>
<evidence type="ECO:0008006" key="17">
    <source>
        <dbReference type="Google" id="ProtNLM"/>
    </source>
</evidence>
<dbReference type="Gene3D" id="2.60.40.150">
    <property type="entry name" value="C2 domain"/>
    <property type="match status" value="2"/>
</dbReference>
<dbReference type="PROSITE" id="PS50004">
    <property type="entry name" value="C2"/>
    <property type="match status" value="2"/>
</dbReference>
<dbReference type="InterPro" id="IPR045050">
    <property type="entry name" value="Synaptotagmin_plant"/>
</dbReference>
<keyword evidence="10" id="KW-0446">Lipid-binding</keyword>
<dbReference type="PANTHER" id="PTHR10774">
    <property type="entry name" value="EXTENDED SYNAPTOTAGMIN-RELATED"/>
    <property type="match status" value="1"/>
</dbReference>
<dbReference type="InterPro" id="IPR035892">
    <property type="entry name" value="C2_domain_sf"/>
</dbReference>
<keyword evidence="9" id="KW-0445">Lipid transport</keyword>
<evidence type="ECO:0000256" key="12">
    <source>
        <dbReference type="SAM" id="Phobius"/>
    </source>
</evidence>
<feature type="transmembrane region" description="Helical" evidence="12">
    <location>
        <begin position="6"/>
        <end position="22"/>
    </location>
</feature>
<keyword evidence="8 12" id="KW-1133">Transmembrane helix</keyword>
<keyword evidence="4 12" id="KW-0812">Transmembrane</keyword>
<evidence type="ECO:0000256" key="6">
    <source>
        <dbReference type="ARBA" id="ARBA00022737"/>
    </source>
</evidence>
<comment type="caution">
    <text evidence="15">The sequence shown here is derived from an EMBL/GenBank/DDBJ whole genome shotgun (WGS) entry which is preliminary data.</text>
</comment>
<evidence type="ECO:0000256" key="1">
    <source>
        <dbReference type="ARBA" id="ARBA00004167"/>
    </source>
</evidence>
<dbReference type="Proteomes" id="UP001472677">
    <property type="component" value="Unassembled WGS sequence"/>
</dbReference>
<evidence type="ECO:0000256" key="4">
    <source>
        <dbReference type="ARBA" id="ARBA00022692"/>
    </source>
</evidence>
<dbReference type="SUPFAM" id="SSF49562">
    <property type="entry name" value="C2 domain (Calcium/lipid-binding domain, CaLB)"/>
    <property type="match status" value="2"/>
</dbReference>
<comment type="similarity">
    <text evidence="2">Belongs to the synaptotagmin family.</text>
</comment>
<reference evidence="15 16" key="1">
    <citation type="journal article" date="2024" name="G3 (Bethesda)">
        <title>Genome assembly of Hibiscus sabdariffa L. provides insights into metabolisms of medicinal natural products.</title>
        <authorList>
            <person name="Kim T."/>
        </authorList>
    </citation>
    <scope>NUCLEOTIDE SEQUENCE [LARGE SCALE GENOMIC DNA]</scope>
    <source>
        <strain evidence="15">TK-2024</strain>
        <tissue evidence="15">Old leaves</tissue>
    </source>
</reference>
<name>A0ABR2GGT8_9ROSI</name>
<feature type="domain" description="SMP-LTD" evidence="14">
    <location>
        <begin position="67"/>
        <end position="249"/>
    </location>
</feature>
<dbReference type="InterPro" id="IPR000008">
    <property type="entry name" value="C2_dom"/>
</dbReference>
<keyword evidence="7" id="KW-0106">Calcium</keyword>
<evidence type="ECO:0000256" key="3">
    <source>
        <dbReference type="ARBA" id="ARBA00022448"/>
    </source>
</evidence>
<organism evidence="15 16">
    <name type="scientific">Hibiscus sabdariffa</name>
    <name type="common">roselle</name>
    <dbReference type="NCBI Taxonomy" id="183260"/>
    <lineage>
        <taxon>Eukaryota</taxon>
        <taxon>Viridiplantae</taxon>
        <taxon>Streptophyta</taxon>
        <taxon>Embryophyta</taxon>
        <taxon>Tracheophyta</taxon>
        <taxon>Spermatophyta</taxon>
        <taxon>Magnoliopsida</taxon>
        <taxon>eudicotyledons</taxon>
        <taxon>Gunneridae</taxon>
        <taxon>Pentapetalae</taxon>
        <taxon>rosids</taxon>
        <taxon>malvids</taxon>
        <taxon>Malvales</taxon>
        <taxon>Malvaceae</taxon>
        <taxon>Malvoideae</taxon>
        <taxon>Hibiscus</taxon>
    </lineage>
</organism>
<keyword evidence="5" id="KW-0479">Metal-binding</keyword>
<sequence>MGFVVGLVIGLIVGLAIIVLFVRNENSRSKLRNELAATVAAFARMTVEDSRKILPEKFYPSWVVFSQHQKLTWLNQHLTKIWPYVNEAASDLIKASVEPVLEQYRPIVLASLKFSRFTLGTVAPQFTGVSIIEDEADSVTMELELQWDANSSIILDIKTYLGVSLPVQVKDIGFTGVFRLIFKPLVNELPCFGAVCFSLRKKKKMDFTLKVIGGDISTIPGLSDAIESTIRDAIEDSITWPVRKIIPILPGDYSDLELKPVGILEVKLVQARDLTNKDIIGKSDPYAVLYVRPLPDKTKKSKIINNDLNPIWNEHYEFIIEDVTTQHLVVRIYDDEGLQASELIGCAQVLLRDLEPGKVKDVWLNLVKDLEIQRDTKNRGQVHLELLYCPFGMENGFTNPFTSNFSMTSLEKVIKSGANGTDAIENEEAAINKKKEVIIRGVLVVTVISAEDLPIVDLMGKADPYVVLTLKKTEAKHKTRVVNDSLNPVWNQTFDFVVEDGLHDMLILEVWDHDTFGKDYMGRCILTLTRVILEGEYKDALPLEGAKSGKLNLHLKWMPQPIFRDS</sequence>